<name>A0A7M1R3U7_9ACTO</name>
<proteinExistence type="predicted"/>
<evidence type="ECO:0000256" key="1">
    <source>
        <dbReference type="SAM" id="MobiDB-lite"/>
    </source>
</evidence>
<dbReference type="Pfam" id="PF12146">
    <property type="entry name" value="Hydrolase_4"/>
    <property type="match status" value="1"/>
</dbReference>
<protein>
    <submittedName>
        <fullName evidence="3">Alpha/beta fold hydrolase</fullName>
    </submittedName>
</protein>
<feature type="compositionally biased region" description="Gly residues" evidence="1">
    <location>
        <begin position="1"/>
        <end position="22"/>
    </location>
</feature>
<feature type="region of interest" description="Disordered" evidence="1">
    <location>
        <begin position="1"/>
        <end position="28"/>
    </location>
</feature>
<dbReference type="GO" id="GO:0016787">
    <property type="term" value="F:hydrolase activity"/>
    <property type="evidence" value="ECO:0007669"/>
    <property type="project" value="UniProtKB-KW"/>
</dbReference>
<gene>
    <name evidence="3" type="ORF">INS90_10585</name>
</gene>
<accession>A0A7M1R3U7</accession>
<evidence type="ECO:0000313" key="3">
    <source>
        <dbReference type="EMBL" id="QOR48813.1"/>
    </source>
</evidence>
<dbReference type="EMBL" id="CP063212">
    <property type="protein sequence ID" value="QOR48813.1"/>
    <property type="molecule type" value="Genomic_DNA"/>
</dbReference>
<feature type="domain" description="Serine aminopeptidase S33" evidence="2">
    <location>
        <begin position="101"/>
        <end position="219"/>
    </location>
</feature>
<dbReference type="Gene3D" id="3.40.50.1820">
    <property type="entry name" value="alpha/beta hydrolase"/>
    <property type="match status" value="1"/>
</dbReference>
<organism evidence="3 4">
    <name type="scientific">Trueperella pecoris</name>
    <dbReference type="NCBI Taxonomy" id="2733571"/>
    <lineage>
        <taxon>Bacteria</taxon>
        <taxon>Bacillati</taxon>
        <taxon>Actinomycetota</taxon>
        <taxon>Actinomycetes</taxon>
        <taxon>Actinomycetales</taxon>
        <taxon>Actinomycetaceae</taxon>
        <taxon>Trueperella</taxon>
    </lineage>
</organism>
<sequence>MRAGGPGSAGGSGSAGGPGPDGVGDRHLPAPSWLGAPYPDYLGENWRASRIYLRDDDGGAPRHQTEYAVLVHEADAAQVVAKSGMVALWIPGFVDSFFHVEHARAWRQAGVALVGLDMRRAGRALLGRRRDDIRDLHIRDEEIGRAVAVLRSWGARSVVLIGHSTGALQVPLFAARNPDAVDAIILNSPWFDHNGSELEKHQLTTLVDRVGGRLPALPIASLKPHYARSLHADFGGEFHFDTAHKPVDNVPVLAGFFRAVRRGHAELAAGLGLEVPVLVAHSSASGSFRRPSAAELAQTDVVLNVDDMVRLAPRLGRNVDMLTVPGGRHDLALSQAAAREFYTERTISWALDMTSTDTRY</sequence>
<evidence type="ECO:0000259" key="2">
    <source>
        <dbReference type="Pfam" id="PF12146"/>
    </source>
</evidence>
<reference evidence="3 4" key="1">
    <citation type="submission" date="2020-10" db="EMBL/GenBank/DDBJ databases">
        <title>Trueperella pecoris sp. nov. isolated from bovine and porcine specimens.</title>
        <authorList>
            <person name="Schoenecker L."/>
            <person name="Schnydrig P."/>
            <person name="Brodard I."/>
            <person name="Thomann A."/>
            <person name="Hemphill A."/>
            <person name="Rodriguez-Campos S."/>
            <person name="Perreten V."/>
            <person name="Jores J."/>
            <person name="Kittl S."/>
        </authorList>
    </citation>
    <scope>NUCLEOTIDE SEQUENCE [LARGE SCALE GENOMIC DNA]</scope>
    <source>
        <strain evidence="3 4">19OD0592</strain>
    </source>
</reference>
<evidence type="ECO:0000313" key="4">
    <source>
        <dbReference type="Proteomes" id="UP000594961"/>
    </source>
</evidence>
<dbReference type="InterPro" id="IPR029058">
    <property type="entry name" value="AB_hydrolase_fold"/>
</dbReference>
<dbReference type="InterPro" id="IPR022742">
    <property type="entry name" value="Hydrolase_4"/>
</dbReference>
<keyword evidence="3" id="KW-0378">Hydrolase</keyword>
<dbReference type="SUPFAM" id="SSF53474">
    <property type="entry name" value="alpha/beta-Hydrolases"/>
    <property type="match status" value="1"/>
</dbReference>
<dbReference type="AlphaFoldDB" id="A0A7M1R3U7"/>
<dbReference type="Proteomes" id="UP000594961">
    <property type="component" value="Chromosome"/>
</dbReference>